<dbReference type="Gene3D" id="3.30.2290.10">
    <property type="entry name" value="PmbA/TldD superfamily"/>
    <property type="match status" value="1"/>
</dbReference>
<dbReference type="AlphaFoldDB" id="A0AAE3KHU0"/>
<gene>
    <name evidence="3" type="ORF">LX83_004623</name>
</gene>
<reference evidence="3" key="1">
    <citation type="submission" date="2022-06" db="EMBL/GenBank/DDBJ databases">
        <title>Genomic Encyclopedia of Archaeal and Bacterial Type Strains, Phase II (KMG-II): from individual species to whole genera.</title>
        <authorList>
            <person name="Goeker M."/>
        </authorList>
    </citation>
    <scope>NUCLEOTIDE SEQUENCE</scope>
    <source>
        <strain evidence="3">DSM 43935</strain>
    </source>
</reference>
<keyword evidence="4" id="KW-1185">Reference proteome</keyword>
<keyword evidence="3" id="KW-0645">Protease</keyword>
<sequence length="454" mass="48041">MIPAHEVVERALAEARPGDGVVAVVDETVRSHLRWVGATATSAAHVLDRRVHLAVLTARGTAGVVSASGAVDAAAVHDLVAAAARAARRPDAEADLPPLVPADQPEAPHWRDPAATAPPAALTGLATDAAEAARCRAPRGRVLHGYAEHEVRTTWVGSTTGLRLRHVQPTALIDVTARDEHLAASSWAGAEVDDPTQFDLPALLTGLDQRLDWSARRTPLRPGRYEVLLPPSCTADLMRQLYWSAGARDAQDGRSPFSGRLGDRLSGLPLTLRSDPGEPGLACDPFVVARTSGADTSVSDNGLALRPTSWITDGVLTALVHTRASANRAGTPVTPRIGNLILDGPPGGPSLPELIASTVDGLLLTSLWYLRDVDPRTLLLTGVTRDGVHLVRDGEVVAAVDDFRFNDSPVRLLDRITEVGSTTAALAREWDDERTRTAMPPLRVADFAAVSPAA</sequence>
<dbReference type="PANTHER" id="PTHR43666">
    <property type="entry name" value="TLDD PROTEIN"/>
    <property type="match status" value="1"/>
</dbReference>
<dbReference type="GO" id="GO:0006508">
    <property type="term" value="P:proteolysis"/>
    <property type="evidence" value="ECO:0007669"/>
    <property type="project" value="UniProtKB-KW"/>
</dbReference>
<evidence type="ECO:0000313" key="4">
    <source>
        <dbReference type="Proteomes" id="UP001206128"/>
    </source>
</evidence>
<dbReference type="SUPFAM" id="SSF111283">
    <property type="entry name" value="Putative modulator of DNA gyrase, PmbA/TldD"/>
    <property type="match status" value="1"/>
</dbReference>
<comment type="caution">
    <text evidence="3">The sequence shown here is derived from an EMBL/GenBank/DDBJ whole genome shotgun (WGS) entry which is preliminary data.</text>
</comment>
<accession>A0AAE3KHU0</accession>
<keyword evidence="3" id="KW-0378">Hydrolase</keyword>
<dbReference type="InterPro" id="IPR035068">
    <property type="entry name" value="TldD/PmbA_N"/>
</dbReference>
<dbReference type="RefSeq" id="WP_253774926.1">
    <property type="nucleotide sequence ID" value="NZ_JAMTCK010000011.1"/>
</dbReference>
<name>A0AAE3KHU0_9PSEU</name>
<dbReference type="GO" id="GO:0008237">
    <property type="term" value="F:metallopeptidase activity"/>
    <property type="evidence" value="ECO:0007669"/>
    <property type="project" value="InterPro"/>
</dbReference>
<protein>
    <submittedName>
        <fullName evidence="3">Zn-dependent protease or its inactivated homolog</fullName>
    </submittedName>
</protein>
<feature type="domain" description="Metalloprotease TldD/E C-terminal" evidence="2">
    <location>
        <begin position="222"/>
        <end position="448"/>
    </location>
</feature>
<proteinExistence type="predicted"/>
<dbReference type="Pfam" id="PF19289">
    <property type="entry name" value="PmbA_TldD_3rd"/>
    <property type="match status" value="1"/>
</dbReference>
<organism evidence="3 4">
    <name type="scientific">Goodfellowiella coeruleoviolacea</name>
    <dbReference type="NCBI Taxonomy" id="334858"/>
    <lineage>
        <taxon>Bacteria</taxon>
        <taxon>Bacillati</taxon>
        <taxon>Actinomycetota</taxon>
        <taxon>Actinomycetes</taxon>
        <taxon>Pseudonocardiales</taxon>
        <taxon>Pseudonocardiaceae</taxon>
        <taxon>Goodfellowiella</taxon>
    </lineage>
</organism>
<feature type="region of interest" description="Disordered" evidence="1">
    <location>
        <begin position="90"/>
        <end position="118"/>
    </location>
</feature>
<dbReference type="EMBL" id="JAMTCK010000011">
    <property type="protein sequence ID" value="MCP2167750.1"/>
    <property type="molecule type" value="Genomic_DNA"/>
</dbReference>
<evidence type="ECO:0000259" key="2">
    <source>
        <dbReference type="Pfam" id="PF19289"/>
    </source>
</evidence>
<dbReference type="InterPro" id="IPR045569">
    <property type="entry name" value="Metalloprtase-TldD/E_C"/>
</dbReference>
<evidence type="ECO:0000313" key="3">
    <source>
        <dbReference type="EMBL" id="MCP2167750.1"/>
    </source>
</evidence>
<evidence type="ECO:0000256" key="1">
    <source>
        <dbReference type="SAM" id="MobiDB-lite"/>
    </source>
</evidence>
<dbReference type="Proteomes" id="UP001206128">
    <property type="component" value="Unassembled WGS sequence"/>
</dbReference>
<dbReference type="PANTHER" id="PTHR43666:SF1">
    <property type="entry name" value="CONSERVED PROTEIN"/>
    <property type="match status" value="1"/>
</dbReference>
<dbReference type="InterPro" id="IPR036059">
    <property type="entry name" value="TldD/PmbA_sf"/>
</dbReference>